<proteinExistence type="predicted"/>
<evidence type="ECO:0008006" key="3">
    <source>
        <dbReference type="Google" id="ProtNLM"/>
    </source>
</evidence>
<dbReference type="SUPFAM" id="SSF53187">
    <property type="entry name" value="Zn-dependent exopeptidases"/>
    <property type="match status" value="1"/>
</dbReference>
<reference evidence="1" key="1">
    <citation type="submission" date="2022-09" db="EMBL/GenBank/DDBJ databases">
        <title>Maribacter litopenaei sp. nov., isolated from the intestinal tract of the Pacific White Shrimp, Litopenaeus vannamei.</title>
        <authorList>
            <person name="Kim S.Y."/>
            <person name="Hwang C.Y."/>
        </authorList>
    </citation>
    <scope>NUCLEOTIDE SEQUENCE</scope>
    <source>
        <strain evidence="1">HL-LV01</strain>
    </source>
</reference>
<dbReference type="RefSeq" id="WP_260572583.1">
    <property type="nucleotide sequence ID" value="NZ_CP104205.1"/>
</dbReference>
<gene>
    <name evidence="1" type="ORF">NYZ99_18165</name>
</gene>
<evidence type="ECO:0000313" key="1">
    <source>
        <dbReference type="EMBL" id="UWX54725.1"/>
    </source>
</evidence>
<dbReference type="EMBL" id="CP104205">
    <property type="protein sequence ID" value="UWX54725.1"/>
    <property type="molecule type" value="Genomic_DNA"/>
</dbReference>
<evidence type="ECO:0000313" key="2">
    <source>
        <dbReference type="Proteomes" id="UP001059209"/>
    </source>
</evidence>
<organism evidence="1 2">
    <name type="scientific">Maribacter litopenaei</name>
    <dbReference type="NCBI Taxonomy" id="2976127"/>
    <lineage>
        <taxon>Bacteria</taxon>
        <taxon>Pseudomonadati</taxon>
        <taxon>Bacteroidota</taxon>
        <taxon>Flavobacteriia</taxon>
        <taxon>Flavobacteriales</taxon>
        <taxon>Flavobacteriaceae</taxon>
        <taxon>Maribacter</taxon>
    </lineage>
</organism>
<protein>
    <recommendedName>
        <fullName evidence="3">Peptidase family M20/M25/M40</fullName>
    </recommendedName>
</protein>
<dbReference type="Gene3D" id="3.40.630.10">
    <property type="entry name" value="Zn peptidases"/>
    <property type="match status" value="1"/>
</dbReference>
<keyword evidence="2" id="KW-1185">Reference proteome</keyword>
<accession>A0ABY5Y997</accession>
<name>A0ABY5Y997_9FLAO</name>
<sequence length="146" mass="16766">MKKIYLMTLMSFIFVTISNGQDDISIDKKYTKEIERLAKNKKVKYAFGYIEEQRQQTTEDYIALTEILAAPFKENDRGIAFAKLLENAGVDSLWTDKVGNVIGLRKGTSGESGYVGIDAHLDVVFPRRHGCDCKKNRRYSKGPWYW</sequence>
<dbReference type="Proteomes" id="UP001059209">
    <property type="component" value="Chromosome"/>
</dbReference>